<protein>
    <submittedName>
        <fullName evidence="1">Pheromone MFalpha1D</fullName>
    </submittedName>
</protein>
<gene>
    <name evidence="1" type="primary">MFalpha1D</name>
</gene>
<sequence>PSLPSSPPSLLPPLPLLKLLATRRPTLVGMTLCV</sequence>
<proteinExistence type="predicted"/>
<evidence type="ECO:0000313" key="1">
    <source>
        <dbReference type="EMBL" id="AAG41298.1"/>
    </source>
</evidence>
<organism evidence="1">
    <name type="scientific">Cryptococcus deneoformans</name>
    <dbReference type="NCBI Taxonomy" id="40410"/>
    <lineage>
        <taxon>Eukaryota</taxon>
        <taxon>Fungi</taxon>
        <taxon>Dikarya</taxon>
        <taxon>Basidiomycota</taxon>
        <taxon>Agaricomycotina</taxon>
        <taxon>Tremellomycetes</taxon>
        <taxon>Tremellales</taxon>
        <taxon>Cryptococcaceae</taxon>
        <taxon>Cryptococcus</taxon>
        <taxon>Cryptococcus neoformans species complex</taxon>
    </lineage>
</organism>
<accession>Q9HF30</accession>
<dbReference type="EMBL" id="AF226909">
    <property type="protein sequence ID" value="AAG41298.1"/>
    <property type="molecule type" value="Genomic_DNA"/>
</dbReference>
<name>Q9HF30_9TREE</name>
<feature type="non-terminal residue" evidence="1">
    <location>
        <position position="1"/>
    </location>
</feature>
<dbReference type="AlphaFoldDB" id="Q9HF30"/>
<feature type="non-terminal residue" evidence="1">
    <location>
        <position position="34"/>
    </location>
</feature>
<reference evidence="1" key="1">
    <citation type="journal article" date="2000" name="J. Clin. Microbiol.">
        <title>Direct PCR of Cryptococcus neoformans MATalpha and MATa pheromones to determine mating type, ploidy, and variety: a tool for epidemiological and molecular pathogenesis studies.</title>
        <authorList>
            <person name="Chaturvedi S."/>
            <person name="Rodeghier B."/>
            <person name="Fan J."/>
            <person name="McClelland C.M."/>
            <person name="Wickes B.L."/>
            <person name="Chaturvedi V."/>
        </authorList>
    </citation>
    <scope>NUCLEOTIDE SEQUENCE</scope>
    <source>
        <strain evidence="1">UM-20</strain>
    </source>
</reference>